<keyword evidence="4" id="KW-0028">Amino-acid biosynthesis</keyword>
<dbReference type="PANTHER" id="PTHR21085">
    <property type="entry name" value="CHORISMATE SYNTHASE"/>
    <property type="match status" value="1"/>
</dbReference>
<dbReference type="Gene3D" id="3.60.150.10">
    <property type="entry name" value="Chorismate synthase AroC"/>
    <property type="match status" value="2"/>
</dbReference>
<dbReference type="AlphaFoldDB" id="A0A8J5IK06"/>
<dbReference type="InterPro" id="IPR018392">
    <property type="entry name" value="LysM"/>
</dbReference>
<evidence type="ECO:0000256" key="6">
    <source>
        <dbReference type="ARBA" id="ARBA00023239"/>
    </source>
</evidence>
<evidence type="ECO:0000256" key="1">
    <source>
        <dbReference type="ARBA" id="ARBA00005044"/>
    </source>
</evidence>
<protein>
    <recommendedName>
        <fullName evidence="3">chorismate synthase</fullName>
        <ecNumber evidence="3">4.2.3.5</ecNumber>
    </recommendedName>
</protein>
<evidence type="ECO:0000313" key="8">
    <source>
        <dbReference type="EMBL" id="KAG6536344.1"/>
    </source>
</evidence>
<evidence type="ECO:0000256" key="4">
    <source>
        <dbReference type="ARBA" id="ARBA00022605"/>
    </source>
</evidence>
<dbReference type="CDD" id="cd00118">
    <property type="entry name" value="LysM"/>
    <property type="match status" value="1"/>
</dbReference>
<dbReference type="UniPathway" id="UPA00053">
    <property type="reaction ID" value="UER00090"/>
</dbReference>
<name>A0A8J5IK06_ZINOF</name>
<dbReference type="GO" id="GO:0009073">
    <property type="term" value="P:aromatic amino acid family biosynthetic process"/>
    <property type="evidence" value="ECO:0007669"/>
    <property type="project" value="UniProtKB-KW"/>
</dbReference>
<dbReference type="Pfam" id="PF01476">
    <property type="entry name" value="LysM"/>
    <property type="match status" value="1"/>
</dbReference>
<keyword evidence="6" id="KW-0456">Lyase</keyword>
<reference evidence="8 9" key="1">
    <citation type="submission" date="2020-08" db="EMBL/GenBank/DDBJ databases">
        <title>Plant Genome Project.</title>
        <authorList>
            <person name="Zhang R.-G."/>
        </authorList>
    </citation>
    <scope>NUCLEOTIDE SEQUENCE [LARGE SCALE GENOMIC DNA]</scope>
    <source>
        <tissue evidence="8">Rhizome</tissue>
    </source>
</reference>
<comment type="similarity">
    <text evidence="2">Belongs to the chorismate synthase family.</text>
</comment>
<dbReference type="GO" id="GO:0004107">
    <property type="term" value="F:chorismate synthase activity"/>
    <property type="evidence" value="ECO:0007669"/>
    <property type="project" value="UniProtKB-EC"/>
</dbReference>
<dbReference type="InterPro" id="IPR036779">
    <property type="entry name" value="LysM_dom_sf"/>
</dbReference>
<accession>A0A8J5IK06</accession>
<comment type="pathway">
    <text evidence="1">Metabolic intermediate biosynthesis; chorismate biosynthesis; chorismate from D-erythrose 4-phosphate and phosphoenolpyruvate: step 7/7.</text>
</comment>
<dbReference type="SUPFAM" id="SSF103263">
    <property type="entry name" value="Chorismate synthase, AroC"/>
    <property type="match status" value="1"/>
</dbReference>
<comment type="caution">
    <text evidence="8">The sequence shown here is derived from an EMBL/GenBank/DDBJ whole genome shotgun (WGS) entry which is preliminary data.</text>
</comment>
<dbReference type="GO" id="GO:0009423">
    <property type="term" value="P:chorismate biosynthetic process"/>
    <property type="evidence" value="ECO:0007669"/>
    <property type="project" value="UniProtKB-UniPathway"/>
</dbReference>
<organism evidence="8 9">
    <name type="scientific">Zingiber officinale</name>
    <name type="common">Ginger</name>
    <name type="synonym">Amomum zingiber</name>
    <dbReference type="NCBI Taxonomy" id="94328"/>
    <lineage>
        <taxon>Eukaryota</taxon>
        <taxon>Viridiplantae</taxon>
        <taxon>Streptophyta</taxon>
        <taxon>Embryophyta</taxon>
        <taxon>Tracheophyta</taxon>
        <taxon>Spermatophyta</taxon>
        <taxon>Magnoliopsida</taxon>
        <taxon>Liliopsida</taxon>
        <taxon>Zingiberales</taxon>
        <taxon>Zingiberaceae</taxon>
        <taxon>Zingiber</taxon>
    </lineage>
</organism>
<dbReference type="PANTHER" id="PTHR21085:SF0">
    <property type="entry name" value="CHORISMATE SYNTHASE"/>
    <property type="match status" value="1"/>
</dbReference>
<keyword evidence="9" id="KW-1185">Reference proteome</keyword>
<sequence>MGSLSHERKYDTFAPPSSPCALKYIEHHVSKLDTLAGVAIKYGVEIADIKRTNGLTIDLQLFAHKILLIPLPGGHPPSTPIKCNGSLDDSKRIMNFGERNDPPHKGEKEVLEGAPYYLAGQAFVISGTLDSYSDGILSRMKLSLWQGFAPKPLAQSYFIKNCAELTTLSSLCFLALRLLLVFSPDANNQLHPVFFDSTSDKSTLPGGRRSARETIGRVAAGAIAKKILKMYAGTEPKKELLSQSSNAMLIELDIELEMHIVTILSMHDYVYLLNSESSISFQILAYVSQVHKVVLPEGVVDHETVTLDQIENNIVRCPDPDYAQKIIEAIDEVRVKGDSVGGIVTCIARNVPRGLGCPVFDKLEANLAKAMLSLPATKGFEISSGFAGTFLTGSEHNDEFFMDEHGNMQTRTNQSGGVQGGISNGETIYLRIAFKPTSTIAFLISILCVSQFYHDPYWQLFIKQKKQQTVTRDRHETELITRGRHDPCVVPYQ</sequence>
<dbReference type="SMART" id="SM00257">
    <property type="entry name" value="LysM"/>
    <property type="match status" value="1"/>
</dbReference>
<dbReference type="Proteomes" id="UP000734854">
    <property type="component" value="Unassembled WGS sequence"/>
</dbReference>
<dbReference type="Pfam" id="PF01264">
    <property type="entry name" value="Chorismate_synt"/>
    <property type="match status" value="1"/>
</dbReference>
<dbReference type="Gene3D" id="3.10.350.10">
    <property type="entry name" value="LysM domain"/>
    <property type="match status" value="1"/>
</dbReference>
<proteinExistence type="inferred from homology"/>
<evidence type="ECO:0000256" key="3">
    <source>
        <dbReference type="ARBA" id="ARBA00013036"/>
    </source>
</evidence>
<evidence type="ECO:0000256" key="2">
    <source>
        <dbReference type="ARBA" id="ARBA00008014"/>
    </source>
</evidence>
<evidence type="ECO:0000313" key="9">
    <source>
        <dbReference type="Proteomes" id="UP000734854"/>
    </source>
</evidence>
<keyword evidence="5" id="KW-0057">Aromatic amino acid biosynthesis</keyword>
<dbReference type="SUPFAM" id="SSF54106">
    <property type="entry name" value="LysM domain"/>
    <property type="match status" value="1"/>
</dbReference>
<dbReference type="GO" id="GO:0008652">
    <property type="term" value="P:amino acid biosynthetic process"/>
    <property type="evidence" value="ECO:0007669"/>
    <property type="project" value="UniProtKB-KW"/>
</dbReference>
<dbReference type="EC" id="4.2.3.5" evidence="3"/>
<dbReference type="PROSITE" id="PS51782">
    <property type="entry name" value="LYSM"/>
    <property type="match status" value="1"/>
</dbReference>
<dbReference type="InterPro" id="IPR020541">
    <property type="entry name" value="Chorismate_synthase_CS"/>
</dbReference>
<dbReference type="GO" id="GO:0005829">
    <property type="term" value="C:cytosol"/>
    <property type="evidence" value="ECO:0007669"/>
    <property type="project" value="TreeGrafter"/>
</dbReference>
<gene>
    <name evidence="8" type="ORF">ZIOFF_001398</name>
</gene>
<evidence type="ECO:0000256" key="5">
    <source>
        <dbReference type="ARBA" id="ARBA00023141"/>
    </source>
</evidence>
<feature type="domain" description="LysM" evidence="7">
    <location>
        <begin position="25"/>
        <end position="69"/>
    </location>
</feature>
<dbReference type="InterPro" id="IPR000453">
    <property type="entry name" value="Chorismate_synth"/>
</dbReference>
<dbReference type="InterPro" id="IPR035904">
    <property type="entry name" value="Chorismate_synth_AroC_sf"/>
</dbReference>
<dbReference type="GO" id="GO:0010181">
    <property type="term" value="F:FMN binding"/>
    <property type="evidence" value="ECO:0007669"/>
    <property type="project" value="TreeGrafter"/>
</dbReference>
<dbReference type="PROSITE" id="PS00788">
    <property type="entry name" value="CHORISMATE_SYNTHASE_2"/>
    <property type="match status" value="1"/>
</dbReference>
<dbReference type="EMBL" id="JACMSC010000001">
    <property type="protein sequence ID" value="KAG6536344.1"/>
    <property type="molecule type" value="Genomic_DNA"/>
</dbReference>
<evidence type="ECO:0000259" key="7">
    <source>
        <dbReference type="PROSITE" id="PS51782"/>
    </source>
</evidence>